<evidence type="ECO:0000313" key="1">
    <source>
        <dbReference type="EMBL" id="TXD33727.1"/>
    </source>
</evidence>
<name>A0A5C6WWH6_9DELT</name>
<protein>
    <submittedName>
        <fullName evidence="1">Uncharacterized protein</fullName>
    </submittedName>
</protein>
<dbReference type="OrthoDB" id="5528091at2"/>
<dbReference type="EMBL" id="VOSM01000019">
    <property type="protein sequence ID" value="TXD33727.1"/>
    <property type="molecule type" value="Genomic_DNA"/>
</dbReference>
<dbReference type="AlphaFoldDB" id="A0A5C6WWH6"/>
<reference evidence="1 2" key="1">
    <citation type="submission" date="2019-08" db="EMBL/GenBank/DDBJ databases">
        <title>Bradymonadales sp. TMQ4.</title>
        <authorList>
            <person name="Liang Q."/>
        </authorList>
    </citation>
    <scope>NUCLEOTIDE SEQUENCE [LARGE SCALE GENOMIC DNA]</scope>
    <source>
        <strain evidence="1 2">TMQ4</strain>
    </source>
</reference>
<organism evidence="1 2">
    <name type="scientific">Lujinxingia vulgaris</name>
    <dbReference type="NCBI Taxonomy" id="2600176"/>
    <lineage>
        <taxon>Bacteria</taxon>
        <taxon>Deltaproteobacteria</taxon>
        <taxon>Bradymonadales</taxon>
        <taxon>Lujinxingiaceae</taxon>
        <taxon>Lujinxingia</taxon>
    </lineage>
</organism>
<dbReference type="Proteomes" id="UP000321412">
    <property type="component" value="Unassembled WGS sequence"/>
</dbReference>
<sequence>MAGYLNEMENEGLIVIGRPVRSEFESADAIKKAAAFVAELGAKHGVPLSFVYAGTTINWPDDFDFTPSLIGIVTHVDYGSDEMDGNEPLPRQALEPREIPDAIWEALGEYGLEVEDETSTYLAVAGWTWTEIKGADGERIKGVSAEDYGYTRIDGIARIMKGDEALTMRTSYC</sequence>
<dbReference type="RefSeq" id="WP_146983381.1">
    <property type="nucleotide sequence ID" value="NZ_VOSM01000019.1"/>
</dbReference>
<proteinExistence type="predicted"/>
<evidence type="ECO:0000313" key="2">
    <source>
        <dbReference type="Proteomes" id="UP000321412"/>
    </source>
</evidence>
<keyword evidence="2" id="KW-1185">Reference proteome</keyword>
<comment type="caution">
    <text evidence="1">The sequence shown here is derived from an EMBL/GenBank/DDBJ whole genome shotgun (WGS) entry which is preliminary data.</text>
</comment>
<accession>A0A5C6WWH6</accession>
<gene>
    <name evidence="1" type="ORF">FRC98_20190</name>
</gene>